<sequence>MKCASNQSTESFDSSMLVQLLRWRMRPGYGRPDNRTLTVKCKGGSGGCFGSLHWRMFECLYPANSITEA</sequence>
<proteinExistence type="predicted"/>
<name>A0A8T0MF72_PANVG</name>
<reference evidence="1" key="1">
    <citation type="submission" date="2020-05" db="EMBL/GenBank/DDBJ databases">
        <title>WGS assembly of Panicum virgatum.</title>
        <authorList>
            <person name="Lovell J.T."/>
            <person name="Jenkins J."/>
            <person name="Shu S."/>
            <person name="Juenger T.E."/>
            <person name="Schmutz J."/>
        </authorList>
    </citation>
    <scope>NUCLEOTIDE SEQUENCE</scope>
    <source>
        <strain evidence="1">AP13</strain>
    </source>
</reference>
<accession>A0A8T0MF72</accession>
<comment type="caution">
    <text evidence="1">The sequence shown here is derived from an EMBL/GenBank/DDBJ whole genome shotgun (WGS) entry which is preliminary data.</text>
</comment>
<dbReference type="EMBL" id="CM029054">
    <property type="protein sequence ID" value="KAG2535398.1"/>
    <property type="molecule type" value="Genomic_DNA"/>
</dbReference>
<dbReference type="Proteomes" id="UP000823388">
    <property type="component" value="Chromosome 9N"/>
</dbReference>
<protein>
    <submittedName>
        <fullName evidence="1">Uncharacterized protein</fullName>
    </submittedName>
</protein>
<evidence type="ECO:0000313" key="1">
    <source>
        <dbReference type="EMBL" id="KAG2535398.1"/>
    </source>
</evidence>
<gene>
    <name evidence="1" type="ORF">PVAP13_9NG111700</name>
</gene>
<organism evidence="1 2">
    <name type="scientific">Panicum virgatum</name>
    <name type="common">Blackwell switchgrass</name>
    <dbReference type="NCBI Taxonomy" id="38727"/>
    <lineage>
        <taxon>Eukaryota</taxon>
        <taxon>Viridiplantae</taxon>
        <taxon>Streptophyta</taxon>
        <taxon>Embryophyta</taxon>
        <taxon>Tracheophyta</taxon>
        <taxon>Spermatophyta</taxon>
        <taxon>Magnoliopsida</taxon>
        <taxon>Liliopsida</taxon>
        <taxon>Poales</taxon>
        <taxon>Poaceae</taxon>
        <taxon>PACMAD clade</taxon>
        <taxon>Panicoideae</taxon>
        <taxon>Panicodae</taxon>
        <taxon>Paniceae</taxon>
        <taxon>Panicinae</taxon>
        <taxon>Panicum</taxon>
        <taxon>Panicum sect. Hiantes</taxon>
    </lineage>
</organism>
<keyword evidence="2" id="KW-1185">Reference proteome</keyword>
<evidence type="ECO:0000313" key="2">
    <source>
        <dbReference type="Proteomes" id="UP000823388"/>
    </source>
</evidence>
<dbReference type="AlphaFoldDB" id="A0A8T0MF72"/>